<dbReference type="InParanoid" id="L8GBK8"/>
<reference evidence="5" key="1">
    <citation type="submission" date="2010-09" db="EMBL/GenBank/DDBJ databases">
        <title>The genome sequence of Geomyces destructans 20631-21.</title>
        <authorList>
            <consortium name="The Broad Institute Genome Sequencing Platform"/>
            <person name="Cuomo C.A."/>
            <person name="Blehert D.S."/>
            <person name="Lorch J.M."/>
            <person name="Young S.K."/>
            <person name="Zeng Q."/>
            <person name="Gargeya S."/>
            <person name="Fitzgerald M."/>
            <person name="Haas B."/>
            <person name="Abouelleil A."/>
            <person name="Alvarado L."/>
            <person name="Arachchi H.M."/>
            <person name="Berlin A."/>
            <person name="Brown A."/>
            <person name="Chapman S.B."/>
            <person name="Chen Z."/>
            <person name="Dunbar C."/>
            <person name="Freedman E."/>
            <person name="Gearin G."/>
            <person name="Gellesch M."/>
            <person name="Goldberg J."/>
            <person name="Griggs A."/>
            <person name="Gujja S."/>
            <person name="Heiman D."/>
            <person name="Howarth C."/>
            <person name="Larson L."/>
            <person name="Lui A."/>
            <person name="MacDonald P.J.P."/>
            <person name="Montmayeur A."/>
            <person name="Murphy C."/>
            <person name="Neiman D."/>
            <person name="Pearson M."/>
            <person name="Priest M."/>
            <person name="Roberts A."/>
            <person name="Saif S."/>
            <person name="Shea T."/>
            <person name="Shenoy N."/>
            <person name="Sisk P."/>
            <person name="Stolte C."/>
            <person name="Sykes S."/>
            <person name="Wortman J."/>
            <person name="Nusbaum C."/>
            <person name="Birren B."/>
        </authorList>
    </citation>
    <scope>NUCLEOTIDE SEQUENCE [LARGE SCALE GENOMIC DNA]</scope>
    <source>
        <strain evidence="5">ATCC MYA-4855 / 20631-21</strain>
    </source>
</reference>
<evidence type="ECO:0000256" key="2">
    <source>
        <dbReference type="SAM" id="MobiDB-lite"/>
    </source>
</evidence>
<keyword evidence="1" id="KW-0479">Metal-binding</keyword>
<feature type="region of interest" description="Disordered" evidence="2">
    <location>
        <begin position="419"/>
        <end position="453"/>
    </location>
</feature>
<dbReference type="PROSITE" id="PS50158">
    <property type="entry name" value="ZF_CCHC"/>
    <property type="match status" value="1"/>
</dbReference>
<evidence type="ECO:0000256" key="1">
    <source>
        <dbReference type="PROSITE-ProRule" id="PRU00047"/>
    </source>
</evidence>
<name>L8GBK8_PSED2</name>
<keyword evidence="1" id="KW-0863">Zinc-finger</keyword>
<dbReference type="Pfam" id="PF00098">
    <property type="entry name" value="zf-CCHC"/>
    <property type="match status" value="1"/>
</dbReference>
<proteinExistence type="predicted"/>
<dbReference type="InterPro" id="IPR036875">
    <property type="entry name" value="Znf_CCHC_sf"/>
</dbReference>
<dbReference type="HOGENOM" id="CLU_759839_0_0_1"/>
<gene>
    <name evidence="4" type="ORF">GMDG_04748</name>
</gene>
<protein>
    <recommendedName>
        <fullName evidence="3">CCHC-type domain-containing protein</fullName>
    </recommendedName>
</protein>
<dbReference type="VEuPathDB" id="FungiDB:GMDG_04748"/>
<feature type="region of interest" description="Disordered" evidence="2">
    <location>
        <begin position="86"/>
        <end position="120"/>
    </location>
</feature>
<feature type="domain" description="CCHC-type" evidence="3">
    <location>
        <begin position="80"/>
        <end position="95"/>
    </location>
</feature>
<keyword evidence="1" id="KW-0862">Zinc</keyword>
<evidence type="ECO:0000313" key="4">
    <source>
        <dbReference type="EMBL" id="ELR10467.1"/>
    </source>
</evidence>
<dbReference type="InterPro" id="IPR001878">
    <property type="entry name" value="Znf_CCHC"/>
</dbReference>
<dbReference type="Gene3D" id="4.10.60.10">
    <property type="entry name" value="Zinc finger, CCHC-type"/>
    <property type="match status" value="1"/>
</dbReference>
<accession>L8GBK8</accession>
<keyword evidence="5" id="KW-1185">Reference proteome</keyword>
<dbReference type="EMBL" id="GL573258">
    <property type="protein sequence ID" value="ELR10467.1"/>
    <property type="molecule type" value="Genomic_DNA"/>
</dbReference>
<dbReference type="OrthoDB" id="3439190at2759"/>
<evidence type="ECO:0000313" key="5">
    <source>
        <dbReference type="Proteomes" id="UP000011064"/>
    </source>
</evidence>
<feature type="compositionally biased region" description="Acidic residues" evidence="2">
    <location>
        <begin position="143"/>
        <end position="155"/>
    </location>
</feature>
<feature type="compositionally biased region" description="Basic residues" evidence="2">
    <location>
        <begin position="96"/>
        <end position="106"/>
    </location>
</feature>
<dbReference type="GO" id="GO:0003676">
    <property type="term" value="F:nucleic acid binding"/>
    <property type="evidence" value="ECO:0007669"/>
    <property type="project" value="InterPro"/>
</dbReference>
<feature type="region of interest" description="Disordered" evidence="2">
    <location>
        <begin position="132"/>
        <end position="178"/>
    </location>
</feature>
<feature type="compositionally biased region" description="Basic and acidic residues" evidence="2">
    <location>
        <begin position="37"/>
        <end position="53"/>
    </location>
</feature>
<dbReference type="STRING" id="658429.L8GBK8"/>
<feature type="region of interest" description="Disordered" evidence="2">
    <location>
        <begin position="22"/>
        <end position="73"/>
    </location>
</feature>
<feature type="compositionally biased region" description="Basic and acidic residues" evidence="2">
    <location>
        <begin position="419"/>
        <end position="431"/>
    </location>
</feature>
<dbReference type="SMART" id="SM00343">
    <property type="entry name" value="ZnF_C2HC"/>
    <property type="match status" value="1"/>
</dbReference>
<evidence type="ECO:0000259" key="3">
    <source>
        <dbReference type="PROSITE" id="PS50158"/>
    </source>
</evidence>
<dbReference type="SUPFAM" id="SSF57756">
    <property type="entry name" value="Retrovirus zinc finger-like domains"/>
    <property type="match status" value="1"/>
</dbReference>
<sequence>MVALIEHTVRINNRLYEFQKERRTYDKPKKSYPYRGNEGRRRDQHPRDNRWSDSMELDATFKPGRPRDPKKDRQFKERLCFNCDKPGHMARDCRQPKKGNGGRKVGKQLNATWHGRGGYNSSGMQLNATFVNKQDWGTNGESTPEDGSSDEESEAESLTVSEQGTFDELAPTEPMSPRCKSVVRRMAKHAHAKIRAERDKPSSQRRIPTLKGIYGNLLQGLPLECKVDDCKDDLWRYYDQLTNTRRLLGTSPDVAKYENQEAEELEKDVEHMATLKSMKGVELYYQDRRRALKKYDEKARDMLRRENAKPTPHIERRAMEQLNTFLTPPKEDHAWAKGQQELNMSDATETDHPWHVYVYWEYCSEDDCKLHWRKKHQHQLFPRSSPIIHFQDADQIHALRRSQSEGELPIKNKQVYEKYPHLLDEAEERGKRSPQGPPLDADEYYASSDESKN</sequence>
<dbReference type="GO" id="GO:0008270">
    <property type="term" value="F:zinc ion binding"/>
    <property type="evidence" value="ECO:0007669"/>
    <property type="project" value="UniProtKB-KW"/>
</dbReference>
<dbReference type="Proteomes" id="UP000011064">
    <property type="component" value="Unassembled WGS sequence"/>
</dbReference>
<organism evidence="4 5">
    <name type="scientific">Pseudogymnoascus destructans (strain ATCC MYA-4855 / 20631-21)</name>
    <name type="common">Bat white-nose syndrome fungus</name>
    <name type="synonym">Geomyces destructans</name>
    <dbReference type="NCBI Taxonomy" id="658429"/>
    <lineage>
        <taxon>Eukaryota</taxon>
        <taxon>Fungi</taxon>
        <taxon>Dikarya</taxon>
        <taxon>Ascomycota</taxon>
        <taxon>Pezizomycotina</taxon>
        <taxon>Leotiomycetes</taxon>
        <taxon>Thelebolales</taxon>
        <taxon>Thelebolaceae</taxon>
        <taxon>Pseudogymnoascus</taxon>
    </lineage>
</organism>
<dbReference type="AlphaFoldDB" id="L8GBK8"/>
<feature type="compositionally biased region" description="Basic and acidic residues" evidence="2">
    <location>
        <begin position="86"/>
        <end position="95"/>
    </location>
</feature>